<comment type="caution">
    <text evidence="2">The sequence shown here is derived from an EMBL/GenBank/DDBJ whole genome shotgun (WGS) entry which is preliminary data.</text>
</comment>
<dbReference type="OrthoDB" id="423529at2"/>
<proteinExistence type="predicted"/>
<dbReference type="InterPro" id="IPR022060">
    <property type="entry name" value="DUF3616"/>
</dbReference>
<reference evidence="2 3" key="1">
    <citation type="submission" date="2019-03" db="EMBL/GenBank/DDBJ databases">
        <title>Genomic Encyclopedia of Type Strains, Phase IV (KMG-IV): sequencing the most valuable type-strain genomes for metagenomic binning, comparative biology and taxonomic classification.</title>
        <authorList>
            <person name="Goeker M."/>
        </authorList>
    </citation>
    <scope>NUCLEOTIDE SEQUENCE [LARGE SCALE GENOMIC DNA]</scope>
    <source>
        <strain evidence="2 3">DSM 45765</strain>
    </source>
</reference>
<keyword evidence="3" id="KW-1185">Reference proteome</keyword>
<feature type="domain" description="DUF3616" evidence="1">
    <location>
        <begin position="23"/>
        <end position="340"/>
    </location>
</feature>
<protein>
    <submittedName>
        <fullName evidence="2">Uncharacterized protein DUF3616</fullName>
    </submittedName>
</protein>
<evidence type="ECO:0000259" key="1">
    <source>
        <dbReference type="Pfam" id="PF12275"/>
    </source>
</evidence>
<accession>A0A4R2R0K8</accession>
<gene>
    <name evidence="2" type="ORF">EV191_101112</name>
</gene>
<dbReference type="RefSeq" id="WP_132874819.1">
    <property type="nucleotide sequence ID" value="NZ_SLXQ01000001.1"/>
</dbReference>
<dbReference type="Proteomes" id="UP000294911">
    <property type="component" value="Unassembled WGS sequence"/>
</dbReference>
<dbReference type="AlphaFoldDB" id="A0A4R2R0K8"/>
<name>A0A4R2R0K8_9PSEU</name>
<sequence length="346" mass="37374">MGIERTVRLRFAAHAVEADTHVNLSAIHTDGSLLWIAGDETATIERLTCDDPSAPAEYGQHVTFALDTLIRLPGAADEEVDVEGMAHTGDYLWVVGSHSAKRKKVKDEHDDEKSAKRLAAVSAEPARRVLARLAMDGDEPVAEASDGRRSAALGKHGLFGLLAEDEHFGPFLGIPGKDNGFDIEGIAVHGDAGAERVFLGMRGPVLRGWAAVLQLEPRVDGDELKLAKIADKRRYAKHFLDLGGLGIRDMCEYGEDLLILAGPTMDLDGPVRVFRWPGAAALSAPDVVRREDLHQVLEIPYGEGTDHAEGIALLPDDRLLVVYDSPASTRLPQPGTVLADVFALPR</sequence>
<evidence type="ECO:0000313" key="2">
    <source>
        <dbReference type="EMBL" id="TCP56172.1"/>
    </source>
</evidence>
<organism evidence="2 3">
    <name type="scientific">Tamaricihabitans halophyticus</name>
    <dbReference type="NCBI Taxonomy" id="1262583"/>
    <lineage>
        <taxon>Bacteria</taxon>
        <taxon>Bacillati</taxon>
        <taxon>Actinomycetota</taxon>
        <taxon>Actinomycetes</taxon>
        <taxon>Pseudonocardiales</taxon>
        <taxon>Pseudonocardiaceae</taxon>
        <taxon>Tamaricihabitans</taxon>
    </lineage>
</organism>
<dbReference type="EMBL" id="SLXQ01000001">
    <property type="protein sequence ID" value="TCP56172.1"/>
    <property type="molecule type" value="Genomic_DNA"/>
</dbReference>
<evidence type="ECO:0000313" key="3">
    <source>
        <dbReference type="Proteomes" id="UP000294911"/>
    </source>
</evidence>
<dbReference type="Pfam" id="PF12275">
    <property type="entry name" value="DUF3616"/>
    <property type="match status" value="1"/>
</dbReference>